<organism evidence="1 2">
    <name type="scientific">Lecanicillium saksenae</name>
    <dbReference type="NCBI Taxonomy" id="468837"/>
    <lineage>
        <taxon>Eukaryota</taxon>
        <taxon>Fungi</taxon>
        <taxon>Dikarya</taxon>
        <taxon>Ascomycota</taxon>
        <taxon>Pezizomycotina</taxon>
        <taxon>Sordariomycetes</taxon>
        <taxon>Hypocreomycetidae</taxon>
        <taxon>Hypocreales</taxon>
        <taxon>Cordycipitaceae</taxon>
        <taxon>Lecanicillium</taxon>
    </lineage>
</organism>
<gene>
    <name evidence="1" type="ORF">NLG97_g2196</name>
</gene>
<name>A0ACC1R281_9HYPO</name>
<evidence type="ECO:0000313" key="1">
    <source>
        <dbReference type="EMBL" id="KAJ3497045.1"/>
    </source>
</evidence>
<evidence type="ECO:0000313" key="2">
    <source>
        <dbReference type="Proteomes" id="UP001148737"/>
    </source>
</evidence>
<protein>
    <submittedName>
        <fullName evidence="1">Uncharacterized protein</fullName>
    </submittedName>
</protein>
<proteinExistence type="predicted"/>
<sequence>MPSASSWANGLVLALATHVSAAPASPSPDSIPGNFRYGPNTKDAVFSLNQNWYNKKTGLWGDLWWNSGNALTTIADFTQLSPVFSLPTDPYSIIENTFNEAQHVDVQTAKFMNFDNGGMMESHYCINGTGSCALKRDGSLEKRGFKNFLNNYYDDEGWWALALIRSYDVTYQQKYLDAAVAVFEDMQTGVGGPCNGGIYWSKDRTYVNAIANELYLSVAASLANRIPSESIYLQTAKDQWEWFSKSGMINSDNLINDGLTGDCKNNGQQTWSYNQGVILGGLVELFRATRDRSLLNTASNIAKAAIKKLSNKDGVLVETGDCEDQPGRCGQDGQQFKGVFIRNLAYLHRASPDSQFRSFILTNANSIWKNDRDTSSNKLGVAWAGPYYDATSPSHSSALDALVAAIAVA</sequence>
<accession>A0ACC1R281</accession>
<dbReference type="Proteomes" id="UP001148737">
    <property type="component" value="Unassembled WGS sequence"/>
</dbReference>
<comment type="caution">
    <text evidence="1">The sequence shown here is derived from an EMBL/GenBank/DDBJ whole genome shotgun (WGS) entry which is preliminary data.</text>
</comment>
<keyword evidence="2" id="KW-1185">Reference proteome</keyword>
<reference evidence="1" key="1">
    <citation type="submission" date="2022-07" db="EMBL/GenBank/DDBJ databases">
        <title>Genome Sequence of Lecanicillium saksenae.</title>
        <authorList>
            <person name="Buettner E."/>
        </authorList>
    </citation>
    <scope>NUCLEOTIDE SEQUENCE</scope>
    <source>
        <strain evidence="1">VT-O1</strain>
    </source>
</reference>
<dbReference type="EMBL" id="JANAKD010000142">
    <property type="protein sequence ID" value="KAJ3497045.1"/>
    <property type="molecule type" value="Genomic_DNA"/>
</dbReference>